<dbReference type="AlphaFoldDB" id="A0A0J9HCZ6"/>
<name>A0A0J9HCZ6_AJEDA</name>
<organism evidence="2">
    <name type="scientific">Ajellomyces dermatitidis (strain ATCC 18188 / CBS 674.68)</name>
    <name type="common">Blastomyces dermatitidis</name>
    <dbReference type="NCBI Taxonomy" id="653446"/>
    <lineage>
        <taxon>Eukaryota</taxon>
        <taxon>Fungi</taxon>
        <taxon>Dikarya</taxon>
        <taxon>Ascomycota</taxon>
        <taxon>Pezizomycotina</taxon>
        <taxon>Eurotiomycetes</taxon>
        <taxon>Eurotiomycetidae</taxon>
        <taxon>Onygenales</taxon>
        <taxon>Ajellomycetaceae</taxon>
        <taxon>Blastomyces</taxon>
    </lineage>
</organism>
<protein>
    <submittedName>
        <fullName evidence="2">Uncharacterized protein</fullName>
    </submittedName>
</protein>
<dbReference type="Proteomes" id="UP000007802">
    <property type="component" value="Unassembled WGS sequence"/>
</dbReference>
<reference evidence="2" key="1">
    <citation type="submission" date="2010-03" db="EMBL/GenBank/DDBJ databases">
        <title>Annotation of Blastomyces dermatitidis strain ATCC 18188.</title>
        <authorList>
            <consortium name="The Broad Institute Genome Sequencing Platform"/>
            <consortium name="Broad Institute Genome Sequencing Center for Infectious Disease."/>
            <person name="Cuomo C."/>
            <person name="Klein B."/>
            <person name="Sullivan T."/>
            <person name="Heitman J."/>
            <person name="Young S."/>
            <person name="Zeng Q."/>
            <person name="Gargeya S."/>
            <person name="Alvarado L."/>
            <person name="Berlin A.M."/>
            <person name="Chapman S.B."/>
            <person name="Chen Z."/>
            <person name="Freedman E."/>
            <person name="Gellesch M."/>
            <person name="Goldberg J."/>
            <person name="Griggs A."/>
            <person name="Gujja S."/>
            <person name="Heilman E."/>
            <person name="Heiman D."/>
            <person name="Howarth C."/>
            <person name="Mehta T."/>
            <person name="Neiman D."/>
            <person name="Pearson M."/>
            <person name="Roberts A."/>
            <person name="Saif S."/>
            <person name="Shea T."/>
            <person name="Shenoy N."/>
            <person name="Sisk P."/>
            <person name="Stolte C."/>
            <person name="Sykes S."/>
            <person name="White J."/>
            <person name="Yandava C."/>
            <person name="Haas B."/>
            <person name="Nusbaum C."/>
            <person name="Birren B."/>
        </authorList>
    </citation>
    <scope>NUCLEOTIDE SEQUENCE</scope>
    <source>
        <strain evidence="2">ATCC 18188</strain>
    </source>
</reference>
<sequence>MTVAKGDQNVTICTHANGPGSGSQIDWSHVDELQDQDQLSSPKLSTNLSRNPSRLFAALPGQFRLFGDEHVARFLSIIGRHPIIFNP</sequence>
<evidence type="ECO:0000313" key="2">
    <source>
        <dbReference type="EMBL" id="KMW66934.1"/>
    </source>
</evidence>
<feature type="region of interest" description="Disordered" evidence="1">
    <location>
        <begin position="1"/>
        <end position="28"/>
    </location>
</feature>
<dbReference type="EMBL" id="GG749413">
    <property type="protein sequence ID" value="KMW66934.1"/>
    <property type="molecule type" value="Genomic_DNA"/>
</dbReference>
<accession>A0A0J9HCZ6</accession>
<gene>
    <name evidence="2" type="ORF">BDDG_11803</name>
</gene>
<evidence type="ECO:0000256" key="1">
    <source>
        <dbReference type="SAM" id="MobiDB-lite"/>
    </source>
</evidence>
<proteinExistence type="predicted"/>